<dbReference type="InterPro" id="IPR053039">
    <property type="entry name" value="Polarity_Bud-Selection_Reg"/>
</dbReference>
<organism evidence="5 6">
    <name type="scientific">Furculomyces boomerangus</name>
    <dbReference type="NCBI Taxonomy" id="61424"/>
    <lineage>
        <taxon>Eukaryota</taxon>
        <taxon>Fungi</taxon>
        <taxon>Fungi incertae sedis</taxon>
        <taxon>Zoopagomycota</taxon>
        <taxon>Kickxellomycotina</taxon>
        <taxon>Harpellomycetes</taxon>
        <taxon>Harpellales</taxon>
        <taxon>Harpellaceae</taxon>
        <taxon>Furculomyces</taxon>
    </lineage>
</organism>
<dbReference type="STRING" id="61424.A0A2T9YWG5"/>
<reference evidence="5 6" key="1">
    <citation type="journal article" date="2018" name="MBio">
        <title>Comparative Genomics Reveals the Core Gene Toolbox for the Fungus-Insect Symbiosis.</title>
        <authorList>
            <person name="Wang Y."/>
            <person name="Stata M."/>
            <person name="Wang W."/>
            <person name="Stajich J.E."/>
            <person name="White M.M."/>
            <person name="Moncalvo J.M."/>
        </authorList>
    </citation>
    <scope>NUCLEOTIDE SEQUENCE [LARGE SCALE GENOMIC DNA]</scope>
    <source>
        <strain evidence="5 6">AUS-77-4</strain>
    </source>
</reference>
<dbReference type="Proteomes" id="UP000245699">
    <property type="component" value="Unassembled WGS sequence"/>
</dbReference>
<dbReference type="PANTHER" id="PTHR47775:SF1">
    <property type="entry name" value="BUD SITE SELECTION PROTEIN 14"/>
    <property type="match status" value="1"/>
</dbReference>
<accession>A0A2T9YWG5</accession>
<dbReference type="GO" id="GO:0008104">
    <property type="term" value="P:intracellular protein localization"/>
    <property type="evidence" value="ECO:0007669"/>
    <property type="project" value="TreeGrafter"/>
</dbReference>
<feature type="region of interest" description="Disordered" evidence="3">
    <location>
        <begin position="475"/>
        <end position="505"/>
    </location>
</feature>
<dbReference type="OrthoDB" id="196165at2759"/>
<feature type="region of interest" description="Disordered" evidence="3">
    <location>
        <begin position="889"/>
        <end position="914"/>
    </location>
</feature>
<feature type="compositionally biased region" description="Polar residues" evidence="3">
    <location>
        <begin position="475"/>
        <end position="502"/>
    </location>
</feature>
<feature type="compositionally biased region" description="Polar residues" evidence="3">
    <location>
        <begin position="221"/>
        <end position="245"/>
    </location>
</feature>
<feature type="compositionally biased region" description="Basic and acidic residues" evidence="3">
    <location>
        <begin position="207"/>
        <end position="220"/>
    </location>
</feature>
<dbReference type="SUPFAM" id="SSF50044">
    <property type="entry name" value="SH3-domain"/>
    <property type="match status" value="1"/>
</dbReference>
<feature type="compositionally biased region" description="Polar residues" evidence="3">
    <location>
        <begin position="861"/>
        <end position="876"/>
    </location>
</feature>
<dbReference type="PROSITE" id="PS50002">
    <property type="entry name" value="SH3"/>
    <property type="match status" value="1"/>
</dbReference>
<keyword evidence="6" id="KW-1185">Reference proteome</keyword>
<comment type="caution">
    <text evidence="5">The sequence shown here is derived from an EMBL/GenBank/DDBJ whole genome shotgun (WGS) entry which is preliminary data.</text>
</comment>
<dbReference type="EMBL" id="MBFT01000136">
    <property type="protein sequence ID" value="PVU96681.1"/>
    <property type="molecule type" value="Genomic_DNA"/>
</dbReference>
<name>A0A2T9YWG5_9FUNG</name>
<feature type="compositionally biased region" description="Polar residues" evidence="3">
    <location>
        <begin position="190"/>
        <end position="203"/>
    </location>
</feature>
<sequence>MSLNFKDLEFDGVPTDDDEHALMDDAASETSLIDEDVDYDCVYALFDFLAMVEGQVTVKQGDRLSLLDDSNSYWWLIQVLKDNQIGYIPADNVETPYEKLARINKHKNLKLTQADPELLIAQRNKSSLPQIANRRSVYFHENPVTQEFVTYTQDSDSEDDYLMYDDSIYSDGDYYESEQYYEESEEELENNTPTDQQVDNYSDNSDEDPHQDSKNTHFSDKNNSANSKTNLSQNKNIAGNSAHNNNQQTQKTYRIFIGYIDDNVEVSPKHEIIEIDRSDLFSDVLLDSLREFNLDVSKPSLYQLQAYITKLENIRIIYPEEQVGAVFDEISDEVGIPNFIPQRGDINPTILELILLPQETFSIAQTQTLNASFTTSEIENSSISKLSSDMNNIDPISPMSPSTRADNILDSYYTSNNSDTNMYNQTNNLYKLQSPSIETDKTTRGSNANLISSPISPSIQGEYGIDSINKNLNYTKPQESQSSGYLYDQYSTTRSPTSNLEKSQSDDYWNIDRMISEITNDNPNQNKIDSTSTESITPDSTTHSFAKHPEINKFIPSSIEVDESEHLSDFKSPSQPIKHVFDNSPLYQSSPPVNSILNTQTDSTSNPLIRNNSPFHNIQEDDQHKTEKISLANINDQAHSENIQPEKNYDANRKIDQIHTNKIRKSDALINSQPDLYQNKKVVDINESHKRNTIIGINEISPIDAQNHRDIFSTNIDSFDDQLSSENNSTLDMFKAPTKLNYNSFDSSLKNSNSSLNYPQNPNKSANNNGLSLLNTKRGYFDTVSNNLPLISPETKSQDNLINNNVSPDFDLFNESIQPPKTNPQNSTDLYSTKNILEDSNQTLQTEKVSNGSDLNKESTRNLSIPPNKVSGSETVNLDDKSGKIISNYISSNPTHSETNASNTSFINDDTNNQGTSLSTLSLSRNIAEDLEMDSDLNNVNKLKASHEFNADTANESEWPQTDSKENSPKSMNLVLDQIGDTNKGYLNNLESYEQDKLPESINSSPLSTQIKKTNLVLPEPNIQNTAILPENRQLNIEPDMSKSNVSDIHINNTSDTSVITNPFKRNNPDYNKKKDNEIDQNEHEKNSLLNQNIKAKTSIPLNQINTTDVNNQTNSLSGIFNARELSPIDNIFHEKDVFFKEKNNNAIISDTNKDNITDHSIVKESKDVNGGLSNTNGLPVDDRSISNLRNQKININTNFDSKQYYSDNSVKTEAKKSSVISNFISDSSPSSSSIENGLYVIESKENTSKAKKHMSHPGDNKTIASLLKHREDVGSNGTSQKLGKLTGNRISTSFPQSKRSLTQLNRRQGKQQTDNSPSEHIHRGSPTSSLNGSYARSYSSATNGNHHTIHRQKGGSYTSVDGFHVNRGSRKLSSMVSQVTDLELPLDNWLVMMRGWHDYESTTFEKTYLDIFRELDGMNSLEKDDKFRKENTSRSTYHESLQPTPKDLFDVSSAVRSLSTHNTDSQNLLDYVYEETRRIGQRLDGLEMDLKSTAKLLVDSM</sequence>
<gene>
    <name evidence="5" type="ORF">BB559_002285</name>
</gene>
<keyword evidence="1 2" id="KW-0728">SH3 domain</keyword>
<evidence type="ECO:0000313" key="6">
    <source>
        <dbReference type="Proteomes" id="UP000245699"/>
    </source>
</evidence>
<feature type="compositionally biased region" description="Polar residues" evidence="3">
    <location>
        <begin position="1326"/>
        <end position="1347"/>
    </location>
</feature>
<feature type="region of interest" description="Disordered" evidence="3">
    <location>
        <begin position="519"/>
        <end position="544"/>
    </location>
</feature>
<feature type="domain" description="SH3" evidence="4">
    <location>
        <begin position="37"/>
        <end position="98"/>
    </location>
</feature>
<feature type="region of interest" description="Disordered" evidence="3">
    <location>
        <begin position="1272"/>
        <end position="1363"/>
    </location>
</feature>
<feature type="compositionally biased region" description="Polar residues" evidence="3">
    <location>
        <begin position="1289"/>
        <end position="1317"/>
    </location>
</feature>
<evidence type="ECO:0000256" key="3">
    <source>
        <dbReference type="SAM" id="MobiDB-lite"/>
    </source>
</evidence>
<feature type="region of interest" description="Disordered" evidence="3">
    <location>
        <begin position="849"/>
        <end position="877"/>
    </location>
</feature>
<dbReference type="InterPro" id="IPR001452">
    <property type="entry name" value="SH3_domain"/>
</dbReference>
<dbReference type="PANTHER" id="PTHR47775">
    <property type="entry name" value="BUD SITE SELECTION PROTEIN 14"/>
    <property type="match status" value="1"/>
</dbReference>
<feature type="region of interest" description="Disordered" evidence="3">
    <location>
        <begin position="176"/>
        <end position="245"/>
    </location>
</feature>
<dbReference type="GO" id="GO:0030950">
    <property type="term" value="P:establishment or maintenance of actin cytoskeleton polarity"/>
    <property type="evidence" value="ECO:0007669"/>
    <property type="project" value="TreeGrafter"/>
</dbReference>
<dbReference type="Pfam" id="PF00018">
    <property type="entry name" value="SH3_1"/>
    <property type="match status" value="1"/>
</dbReference>
<feature type="compositionally biased region" description="Polar residues" evidence="3">
    <location>
        <begin position="1054"/>
        <end position="1065"/>
    </location>
</feature>
<evidence type="ECO:0000256" key="2">
    <source>
        <dbReference type="PROSITE-ProRule" id="PRU00192"/>
    </source>
</evidence>
<protein>
    <recommendedName>
        <fullName evidence="4">SH3 domain-containing protein</fullName>
    </recommendedName>
</protein>
<dbReference type="GO" id="GO:0051286">
    <property type="term" value="C:cell tip"/>
    <property type="evidence" value="ECO:0007669"/>
    <property type="project" value="TreeGrafter"/>
</dbReference>
<evidence type="ECO:0000256" key="1">
    <source>
        <dbReference type="ARBA" id="ARBA00022443"/>
    </source>
</evidence>
<feature type="region of interest" description="Disordered" evidence="3">
    <location>
        <begin position="1054"/>
        <end position="1073"/>
    </location>
</feature>
<dbReference type="SMART" id="SM00326">
    <property type="entry name" value="SH3"/>
    <property type="match status" value="1"/>
</dbReference>
<proteinExistence type="predicted"/>
<dbReference type="Gene3D" id="2.30.30.40">
    <property type="entry name" value="SH3 Domains"/>
    <property type="match status" value="1"/>
</dbReference>
<dbReference type="InterPro" id="IPR036028">
    <property type="entry name" value="SH3-like_dom_sf"/>
</dbReference>
<feature type="compositionally biased region" description="Acidic residues" evidence="3">
    <location>
        <begin position="176"/>
        <end position="189"/>
    </location>
</feature>
<evidence type="ECO:0000259" key="4">
    <source>
        <dbReference type="PROSITE" id="PS50002"/>
    </source>
</evidence>
<dbReference type="GO" id="GO:0015630">
    <property type="term" value="C:microtubule cytoskeleton"/>
    <property type="evidence" value="ECO:0007669"/>
    <property type="project" value="TreeGrafter"/>
</dbReference>
<evidence type="ECO:0000313" key="5">
    <source>
        <dbReference type="EMBL" id="PVU96681.1"/>
    </source>
</evidence>